<dbReference type="InParanoid" id="A0A165CTC7"/>
<proteinExistence type="predicted"/>
<dbReference type="PANTHER" id="PTHR24305">
    <property type="entry name" value="CYTOCHROME P450"/>
    <property type="match status" value="1"/>
</dbReference>
<dbReference type="Proteomes" id="UP000076842">
    <property type="component" value="Unassembled WGS sequence"/>
</dbReference>
<keyword evidence="4" id="KW-1185">Reference proteome</keyword>
<dbReference type="GO" id="GO:0016705">
    <property type="term" value="F:oxidoreductase activity, acting on paired donors, with incorporation or reduction of molecular oxygen"/>
    <property type="evidence" value="ECO:0007669"/>
    <property type="project" value="InterPro"/>
</dbReference>
<gene>
    <name evidence="3" type="ORF">CALCODRAFT_137386</name>
</gene>
<evidence type="ECO:0000256" key="2">
    <source>
        <dbReference type="PIRSR" id="PIRSR602401-1"/>
    </source>
</evidence>
<sequence>MSKVPGPWLAKFTDAWFFYHLFAGDVGPTLRQLHHLYGPLVRTGPNTVTAVSLQDQDLVIKSHKYLKDTTGNEITNLMGIPNVFSTIDPDVHMRLRRMTNPTFIPSVMKKTEVDIREGLSAVYERINLEANNSKPINVLSFYRMVTLDVLGIACFGKTFGCMETGKPHPYLEDMDAWLVQVALRAALPPVLYHLVGKLPIPSIRFIYEADARICSYSNDLIAKHRAERDQEHDPTDMIGHMRLSIDPVTRESMSDRLITGNLGIYLFAGTDTTAIALMFITWELARGDDIYSKLRKELEAAMPDADSLLTYQELTELPYLSAVIREGLRRYAPAVAIFNRVIPEEGAWHDGMFLPGGTKIGIPSPVMHYNESIFPNPMTFQPERWLKKGADVALMNEQSMPFGGGVRMCQGRPLAEMELWLVVAMIVRRYKLKSAASTTAESMEDISKLSRMPKSGRCDIIFEEYI</sequence>
<evidence type="ECO:0000313" key="4">
    <source>
        <dbReference type="Proteomes" id="UP000076842"/>
    </source>
</evidence>
<dbReference type="InterPro" id="IPR001128">
    <property type="entry name" value="Cyt_P450"/>
</dbReference>
<evidence type="ECO:0000313" key="3">
    <source>
        <dbReference type="EMBL" id="KZT51361.1"/>
    </source>
</evidence>
<protein>
    <submittedName>
        <fullName evidence="3">Cytochrome P450</fullName>
    </submittedName>
</protein>
<dbReference type="STRING" id="1353952.A0A165CTC7"/>
<accession>A0A165CTC7</accession>
<dbReference type="AlphaFoldDB" id="A0A165CTC7"/>
<dbReference type="SUPFAM" id="SSF48264">
    <property type="entry name" value="Cytochrome P450"/>
    <property type="match status" value="1"/>
</dbReference>
<evidence type="ECO:0000256" key="1">
    <source>
        <dbReference type="ARBA" id="ARBA00005179"/>
    </source>
</evidence>
<dbReference type="EMBL" id="KV424111">
    <property type="protein sequence ID" value="KZT51361.1"/>
    <property type="molecule type" value="Genomic_DNA"/>
</dbReference>
<dbReference type="PRINTS" id="PR00385">
    <property type="entry name" value="P450"/>
</dbReference>
<dbReference type="InterPro" id="IPR036396">
    <property type="entry name" value="Cyt_P450_sf"/>
</dbReference>
<dbReference type="Gene3D" id="1.10.630.10">
    <property type="entry name" value="Cytochrome P450"/>
    <property type="match status" value="1"/>
</dbReference>
<dbReference type="GO" id="GO:0020037">
    <property type="term" value="F:heme binding"/>
    <property type="evidence" value="ECO:0007669"/>
    <property type="project" value="InterPro"/>
</dbReference>
<dbReference type="OrthoDB" id="1470350at2759"/>
<feature type="binding site" description="axial binding residue" evidence="2">
    <location>
        <position position="409"/>
    </location>
    <ligand>
        <name>heme</name>
        <dbReference type="ChEBI" id="CHEBI:30413"/>
    </ligand>
    <ligandPart>
        <name>Fe</name>
        <dbReference type="ChEBI" id="CHEBI:18248"/>
    </ligandPart>
</feature>
<dbReference type="InterPro" id="IPR050121">
    <property type="entry name" value="Cytochrome_P450_monoxygenase"/>
</dbReference>
<keyword evidence="2" id="KW-0479">Metal-binding</keyword>
<keyword evidence="2" id="KW-0408">Iron</keyword>
<keyword evidence="2" id="KW-0349">Heme</keyword>
<dbReference type="GO" id="GO:0005506">
    <property type="term" value="F:iron ion binding"/>
    <property type="evidence" value="ECO:0007669"/>
    <property type="project" value="InterPro"/>
</dbReference>
<dbReference type="InterPro" id="IPR002401">
    <property type="entry name" value="Cyt_P450_E_grp-I"/>
</dbReference>
<organism evidence="3 4">
    <name type="scientific">Calocera cornea HHB12733</name>
    <dbReference type="NCBI Taxonomy" id="1353952"/>
    <lineage>
        <taxon>Eukaryota</taxon>
        <taxon>Fungi</taxon>
        <taxon>Dikarya</taxon>
        <taxon>Basidiomycota</taxon>
        <taxon>Agaricomycotina</taxon>
        <taxon>Dacrymycetes</taxon>
        <taxon>Dacrymycetales</taxon>
        <taxon>Dacrymycetaceae</taxon>
        <taxon>Calocera</taxon>
    </lineage>
</organism>
<reference evidence="3 4" key="1">
    <citation type="journal article" date="2016" name="Mol. Biol. Evol.">
        <title>Comparative Genomics of Early-Diverging Mushroom-Forming Fungi Provides Insights into the Origins of Lignocellulose Decay Capabilities.</title>
        <authorList>
            <person name="Nagy L.G."/>
            <person name="Riley R."/>
            <person name="Tritt A."/>
            <person name="Adam C."/>
            <person name="Daum C."/>
            <person name="Floudas D."/>
            <person name="Sun H."/>
            <person name="Yadav J.S."/>
            <person name="Pangilinan J."/>
            <person name="Larsson K.H."/>
            <person name="Matsuura K."/>
            <person name="Barry K."/>
            <person name="Labutti K."/>
            <person name="Kuo R."/>
            <person name="Ohm R.A."/>
            <person name="Bhattacharya S.S."/>
            <person name="Shirouzu T."/>
            <person name="Yoshinaga Y."/>
            <person name="Martin F.M."/>
            <person name="Grigoriev I.V."/>
            <person name="Hibbett D.S."/>
        </authorList>
    </citation>
    <scope>NUCLEOTIDE SEQUENCE [LARGE SCALE GENOMIC DNA]</scope>
    <source>
        <strain evidence="3 4">HHB12733</strain>
    </source>
</reference>
<dbReference type="GO" id="GO:0004497">
    <property type="term" value="F:monooxygenase activity"/>
    <property type="evidence" value="ECO:0007669"/>
    <property type="project" value="InterPro"/>
</dbReference>
<name>A0A165CTC7_9BASI</name>
<dbReference type="Pfam" id="PF00067">
    <property type="entry name" value="p450"/>
    <property type="match status" value="1"/>
</dbReference>
<comment type="cofactor">
    <cofactor evidence="2">
        <name>heme</name>
        <dbReference type="ChEBI" id="CHEBI:30413"/>
    </cofactor>
</comment>
<dbReference type="PANTHER" id="PTHR24305:SF108">
    <property type="entry name" value="P450, PUTATIVE (EUROFUNG)-RELATED"/>
    <property type="match status" value="1"/>
</dbReference>
<dbReference type="PRINTS" id="PR00463">
    <property type="entry name" value="EP450I"/>
</dbReference>
<comment type="pathway">
    <text evidence="1">Secondary metabolite biosynthesis.</text>
</comment>